<dbReference type="InterPro" id="IPR050130">
    <property type="entry name" value="ClpA_ClpB"/>
</dbReference>
<keyword evidence="2" id="KW-0067">ATP-binding</keyword>
<proteinExistence type="predicted"/>
<evidence type="ECO:0000259" key="6">
    <source>
        <dbReference type="SMART" id="SM01086"/>
    </source>
</evidence>
<dbReference type="RefSeq" id="WP_146576102.1">
    <property type="nucleotide sequence ID" value="NZ_SJPM01000001.1"/>
</dbReference>
<evidence type="ECO:0000256" key="4">
    <source>
        <dbReference type="SAM" id="MobiDB-lite"/>
    </source>
</evidence>
<evidence type="ECO:0000256" key="3">
    <source>
        <dbReference type="ARBA" id="ARBA00023186"/>
    </source>
</evidence>
<reference evidence="7 8" key="1">
    <citation type="submission" date="2019-02" db="EMBL/GenBank/DDBJ databases">
        <title>Deep-cultivation of Planctomycetes and their phenomic and genomic characterization uncovers novel biology.</title>
        <authorList>
            <person name="Wiegand S."/>
            <person name="Jogler M."/>
            <person name="Boedeker C."/>
            <person name="Pinto D."/>
            <person name="Vollmers J."/>
            <person name="Rivas-Marin E."/>
            <person name="Kohn T."/>
            <person name="Peeters S.H."/>
            <person name="Heuer A."/>
            <person name="Rast P."/>
            <person name="Oberbeckmann S."/>
            <person name="Bunk B."/>
            <person name="Jeske O."/>
            <person name="Meyerdierks A."/>
            <person name="Storesund J.E."/>
            <person name="Kallscheuer N."/>
            <person name="Luecker S."/>
            <person name="Lage O.M."/>
            <person name="Pohl T."/>
            <person name="Merkel B.J."/>
            <person name="Hornburger P."/>
            <person name="Mueller R.-W."/>
            <person name="Bruemmer F."/>
            <person name="Labrenz M."/>
            <person name="Spormann A.M."/>
            <person name="Op Den Camp H."/>
            <person name="Overmann J."/>
            <person name="Amann R."/>
            <person name="Jetten M.S.M."/>
            <person name="Mascher T."/>
            <person name="Medema M.H."/>
            <person name="Devos D.P."/>
            <person name="Kaster A.-K."/>
            <person name="Ovreas L."/>
            <person name="Rohde M."/>
            <person name="Galperin M.Y."/>
            <person name="Jogler C."/>
        </authorList>
    </citation>
    <scope>NUCLEOTIDE SEQUENCE [LARGE SCALE GENOMIC DNA]</scope>
    <source>
        <strain evidence="7 8">Pla100</strain>
    </source>
</reference>
<evidence type="ECO:0000256" key="2">
    <source>
        <dbReference type="ARBA" id="ARBA00022840"/>
    </source>
</evidence>
<comment type="caution">
    <text evidence="7">The sequence shown here is derived from an EMBL/GenBank/DDBJ whole genome shotgun (WGS) entry which is preliminary data.</text>
</comment>
<dbReference type="GO" id="GO:0034605">
    <property type="term" value="P:cellular response to heat"/>
    <property type="evidence" value="ECO:0007669"/>
    <property type="project" value="TreeGrafter"/>
</dbReference>
<dbReference type="Pfam" id="PF10431">
    <property type="entry name" value="ClpB_D2-small"/>
    <property type="match status" value="1"/>
</dbReference>
<dbReference type="Proteomes" id="UP000316213">
    <property type="component" value="Unassembled WGS sequence"/>
</dbReference>
<dbReference type="GO" id="GO:0005524">
    <property type="term" value="F:ATP binding"/>
    <property type="evidence" value="ECO:0007669"/>
    <property type="project" value="UniProtKB-KW"/>
</dbReference>
<dbReference type="PANTHER" id="PTHR11638">
    <property type="entry name" value="ATP-DEPENDENT CLP PROTEASE"/>
    <property type="match status" value="1"/>
</dbReference>
<evidence type="ECO:0000259" key="5">
    <source>
        <dbReference type="SMART" id="SM00382"/>
    </source>
</evidence>
<feature type="region of interest" description="Disordered" evidence="4">
    <location>
        <begin position="815"/>
        <end position="835"/>
    </location>
</feature>
<dbReference type="GO" id="GO:0005737">
    <property type="term" value="C:cytoplasm"/>
    <property type="evidence" value="ECO:0007669"/>
    <property type="project" value="TreeGrafter"/>
</dbReference>
<keyword evidence="8" id="KW-1185">Reference proteome</keyword>
<name>A0A5C6AX24_9BACT</name>
<dbReference type="InterPro" id="IPR019489">
    <property type="entry name" value="Clp_ATPase_C"/>
</dbReference>
<dbReference type="SMART" id="SM00382">
    <property type="entry name" value="AAA"/>
    <property type="match status" value="2"/>
</dbReference>
<dbReference type="AlphaFoldDB" id="A0A5C6AX24"/>
<feature type="domain" description="AAA+ ATPase" evidence="5">
    <location>
        <begin position="242"/>
        <end position="474"/>
    </location>
</feature>
<evidence type="ECO:0000313" key="8">
    <source>
        <dbReference type="Proteomes" id="UP000316213"/>
    </source>
</evidence>
<dbReference type="GO" id="GO:0016887">
    <property type="term" value="F:ATP hydrolysis activity"/>
    <property type="evidence" value="ECO:0007669"/>
    <property type="project" value="InterPro"/>
</dbReference>
<evidence type="ECO:0000313" key="7">
    <source>
        <dbReference type="EMBL" id="TWU03616.1"/>
    </source>
</evidence>
<feature type="region of interest" description="Disordered" evidence="4">
    <location>
        <begin position="860"/>
        <end position="893"/>
    </location>
</feature>
<gene>
    <name evidence="7" type="primary">clpB1_1</name>
    <name evidence="7" type="ORF">Pla100_05450</name>
</gene>
<dbReference type="InterPro" id="IPR027417">
    <property type="entry name" value="P-loop_NTPase"/>
</dbReference>
<dbReference type="Pfam" id="PF07724">
    <property type="entry name" value="AAA_2"/>
    <property type="match status" value="1"/>
</dbReference>
<organism evidence="7 8">
    <name type="scientific">Neorhodopirellula pilleata</name>
    <dbReference type="NCBI Taxonomy" id="2714738"/>
    <lineage>
        <taxon>Bacteria</taxon>
        <taxon>Pseudomonadati</taxon>
        <taxon>Planctomycetota</taxon>
        <taxon>Planctomycetia</taxon>
        <taxon>Pirellulales</taxon>
        <taxon>Pirellulaceae</taxon>
        <taxon>Neorhodopirellula</taxon>
    </lineage>
</organism>
<feature type="domain" description="AAA+ ATPase" evidence="5">
    <location>
        <begin position="510"/>
        <end position="682"/>
    </location>
</feature>
<dbReference type="PANTHER" id="PTHR11638:SF18">
    <property type="entry name" value="HEAT SHOCK PROTEIN 104"/>
    <property type="match status" value="1"/>
</dbReference>
<dbReference type="SMART" id="SM01086">
    <property type="entry name" value="ClpB_D2-small"/>
    <property type="match status" value="1"/>
</dbReference>
<dbReference type="CDD" id="cd19499">
    <property type="entry name" value="RecA-like_ClpB_Hsp104-like"/>
    <property type="match status" value="1"/>
</dbReference>
<dbReference type="InterPro" id="IPR001270">
    <property type="entry name" value="ClpA/B"/>
</dbReference>
<dbReference type="Gene3D" id="1.10.8.60">
    <property type="match status" value="1"/>
</dbReference>
<protein>
    <submittedName>
        <fullName evidence="7">Chaperone protein ClpB 1</fullName>
    </submittedName>
</protein>
<keyword evidence="1" id="KW-0547">Nucleotide-binding</keyword>
<dbReference type="PRINTS" id="PR00300">
    <property type="entry name" value="CLPPROTEASEA"/>
</dbReference>
<dbReference type="OrthoDB" id="1488635at2"/>
<dbReference type="Gene3D" id="3.40.50.300">
    <property type="entry name" value="P-loop containing nucleotide triphosphate hydrolases"/>
    <property type="match status" value="2"/>
</dbReference>
<dbReference type="SUPFAM" id="SSF52540">
    <property type="entry name" value="P-loop containing nucleoside triphosphate hydrolases"/>
    <property type="match status" value="2"/>
</dbReference>
<dbReference type="EMBL" id="SJPM01000001">
    <property type="protein sequence ID" value="TWU03616.1"/>
    <property type="molecule type" value="Genomic_DNA"/>
</dbReference>
<keyword evidence="3" id="KW-0143">Chaperone</keyword>
<feature type="domain" description="Clp ATPase C-terminal" evidence="6">
    <location>
        <begin position="681"/>
        <end position="773"/>
    </location>
</feature>
<dbReference type="InterPro" id="IPR003959">
    <property type="entry name" value="ATPase_AAA_core"/>
</dbReference>
<sequence>MQFIIPVYITSRRETGKQWSERGELYSVRPLLIDGPEGSGTSLARVLSRFQDRLRVVLQDLGRQTDHRPLLRFHYADPISSEVVKLSLNLRDRTADWKVMLVRMGTKSHRTVFSPSLPTLWFDVLPHQTIQERATEVYQDHFRKTARHQGDTDSVVDMIRELSIQGKAWVDTVCLEIPLGVATPKTVDPLRALLGGDDVSDGASELRKVGRCLSELPPEQLSRPIGVAGDLRRLRTLLSLGDRRCVVVVGPRGSGKTARIEGAIGGMPSKKGRRQFWHLSPPRLISGMSYLGQWQERVLAILRHAHRKDHTLVFDDLLGLFHAGKTRDSSMCVADMLRNQLDALPVRILAEMTPEAWSVFQNRDPKFASRFVVVPAREMNRDRTTRLLIKTAQRLESIHRCLFDFAIVPEIVSLQDRFEKASVLPGKAVAALNSLATKHARGKIDRHDVLSDFASQTGLQRSILDRQIHVKRSEMIDQVRRQVIGQDEAIDVLVDRVMVAIARMNDTSRPLGTYLLVGPTGVGKTETAKAIASCLFDEGGMIRIDMNELSSPDAASRLIGTFDAPDGLLTAAVRRRPHAVLLLDEIEKAHPSVLNVLLPALGEARLSDARGRVVDLSGLLILMTSNLGSRQSLSTTGFVGGDDSAMRQKTLVRQKHDRAVREYFRPEFFNRIDGVLHFDRLSDETIRQIAWLQVQRLLKRDGLRRRNVLIDIDHSAIDATARRGVNAAMGARSLKRQIERDLIRPAAEIIAAETSDAPTLLRIEIDPSGRLVVRRKSIRYLEHGEPIDRTTAQWCDLVEKKLDELRSPLDEQPVRWELGSSGEGTTSGHAGGVSPSTLEHINIRELWRDCRSRLNDLREQLSQEPSVPPVTPVHQVGSPPNRDKLQASDKPKSHRLDFQAHEAIQDYFENRSMPAGPADLCQLRDELLIHVGRLQSQFQHRGQSMQWRVVVRAFGNGDSAVVPSRRRVLTGDSVGNSKLKAMMEDFDDMTRLDAVFMRRVLTHWLSEIEGLDVQAEAVGPESSGDATSILVSGALAFASISQAVGGWQFVTAQGAVCIMDVRAEPVDLHGSLEGSPEDSLSGSLNSDRTFEHADDLPPISRIFDERKHHLDLRSGRRIESKSLFNAAIDLLCQSTYWTGS</sequence>
<accession>A0A5C6AX24</accession>
<feature type="compositionally biased region" description="Low complexity" evidence="4">
    <location>
        <begin position="819"/>
        <end position="828"/>
    </location>
</feature>
<evidence type="ECO:0000256" key="1">
    <source>
        <dbReference type="ARBA" id="ARBA00022741"/>
    </source>
</evidence>
<dbReference type="InterPro" id="IPR003593">
    <property type="entry name" value="AAA+_ATPase"/>
</dbReference>
<feature type="compositionally biased region" description="Basic and acidic residues" evidence="4">
    <location>
        <begin position="881"/>
        <end position="893"/>
    </location>
</feature>